<protein>
    <recommendedName>
        <fullName evidence="1">ABM domain-containing protein</fullName>
    </recommendedName>
</protein>
<dbReference type="PANTHER" id="PTHR40624:SF1">
    <property type="entry name" value="BIOSYNTHESIS MONOOXYGENASE, PUTATIVE (AFU_ORTHOLOGUE AFUA_1G12025)-RELATED"/>
    <property type="match status" value="1"/>
</dbReference>
<dbReference type="InParanoid" id="A0A136JBC3"/>
<gene>
    <name evidence="2" type="ORF">Micbo1qcDRAFT_202309</name>
</gene>
<dbReference type="SUPFAM" id="SSF54909">
    <property type="entry name" value="Dimeric alpha+beta barrel"/>
    <property type="match status" value="1"/>
</dbReference>
<evidence type="ECO:0000259" key="1">
    <source>
        <dbReference type="PROSITE" id="PS51725"/>
    </source>
</evidence>
<dbReference type="AlphaFoldDB" id="A0A136JBC3"/>
<dbReference type="Proteomes" id="UP000070501">
    <property type="component" value="Unassembled WGS sequence"/>
</dbReference>
<dbReference type="OrthoDB" id="10011777at2759"/>
<feature type="domain" description="ABM" evidence="1">
    <location>
        <begin position="5"/>
        <end position="99"/>
    </location>
</feature>
<accession>A0A136JBC3</accession>
<dbReference type="Gene3D" id="3.30.70.100">
    <property type="match status" value="1"/>
</dbReference>
<dbReference type="PANTHER" id="PTHR40624">
    <property type="entry name" value="BIOSYNTHESIS MONOOXYGENASE, PUTATIVE (AFU_ORTHOLOGUE AFUA_1G12025)-RELATED"/>
    <property type="match status" value="1"/>
</dbReference>
<dbReference type="Pfam" id="PF03992">
    <property type="entry name" value="ABM"/>
    <property type="match status" value="1"/>
</dbReference>
<dbReference type="PROSITE" id="PS51725">
    <property type="entry name" value="ABM"/>
    <property type="match status" value="1"/>
</dbReference>
<evidence type="ECO:0000313" key="3">
    <source>
        <dbReference type="Proteomes" id="UP000070501"/>
    </source>
</evidence>
<reference evidence="3" key="1">
    <citation type="submission" date="2016-02" db="EMBL/GenBank/DDBJ databases">
        <title>Draft genome sequence of Microdochium bolleyi, a fungal endophyte of beachgrass.</title>
        <authorList>
            <consortium name="DOE Joint Genome Institute"/>
            <person name="David A.S."/>
            <person name="May G."/>
            <person name="Haridas S."/>
            <person name="Lim J."/>
            <person name="Wang M."/>
            <person name="Labutti K."/>
            <person name="Lipzen A."/>
            <person name="Barry K."/>
            <person name="Grigoriev I.V."/>
        </authorList>
    </citation>
    <scope>NUCLEOTIDE SEQUENCE [LARGE SCALE GENOMIC DNA]</scope>
    <source>
        <strain evidence="3">J235TASD1</strain>
    </source>
</reference>
<proteinExistence type="predicted"/>
<sequence>MSGNLALTAVITLKAGKEKRFFELFQNCADYTTKNEPFVLIYELSQAGPEQGGKLTDVVVREVYENQAGFEKHMASGPVKAMIEAMGKEDLVESSRIVWQQPPKIGFSSRL</sequence>
<dbReference type="EMBL" id="KQ964247">
    <property type="protein sequence ID" value="KXJ94450.1"/>
    <property type="molecule type" value="Genomic_DNA"/>
</dbReference>
<dbReference type="InterPro" id="IPR011008">
    <property type="entry name" value="Dimeric_a/b-barrel"/>
</dbReference>
<organism evidence="2 3">
    <name type="scientific">Microdochium bolleyi</name>
    <dbReference type="NCBI Taxonomy" id="196109"/>
    <lineage>
        <taxon>Eukaryota</taxon>
        <taxon>Fungi</taxon>
        <taxon>Dikarya</taxon>
        <taxon>Ascomycota</taxon>
        <taxon>Pezizomycotina</taxon>
        <taxon>Sordariomycetes</taxon>
        <taxon>Xylariomycetidae</taxon>
        <taxon>Xylariales</taxon>
        <taxon>Microdochiaceae</taxon>
        <taxon>Microdochium</taxon>
    </lineage>
</organism>
<evidence type="ECO:0000313" key="2">
    <source>
        <dbReference type="EMBL" id="KXJ94450.1"/>
    </source>
</evidence>
<keyword evidence="3" id="KW-1185">Reference proteome</keyword>
<dbReference type="InterPro" id="IPR007138">
    <property type="entry name" value="ABM_dom"/>
</dbReference>
<name>A0A136JBC3_9PEZI</name>